<dbReference type="Gene3D" id="3.30.1490.100">
    <property type="entry name" value="DNA polymerase, Y-family, little finger domain"/>
    <property type="match status" value="1"/>
</dbReference>
<protein>
    <submittedName>
        <fullName evidence="7">ImpB mucB samB family protein</fullName>
    </submittedName>
</protein>
<evidence type="ECO:0000313" key="7">
    <source>
        <dbReference type="EMBL" id="KRL60855.1"/>
    </source>
</evidence>
<dbReference type="STRING" id="1423747.FC69_GL001143"/>
<sequence length="434" mass="48728">MYDYQNEPHRVIFMIDSKSFYASVEAVEMQLNPLRAILVVMSAAENTGSGLVLAASPMAKKIFGISNVTRARDVPIDDPRLIVRPPRMNLYIQENLRINRIFQQFTAEVDIHPYSIDESLLDMTDSWHLFGATPHEVARQIQLTVKKVTGIYLTVGIGDNPVLAKLALDLEAKKNHSLIAEWHYEDVPDKLWPITQLTDVWSIGQRTADKLNQRGIQSMADLAHTNPYLLKQKMGIIGAQLFAISWGIDRALIREKYHAKEKSYGNSQVLPRDYVNQAEIEVVIREIVEQVAARLRSHHQAATVISLGIGFSFSEKADSPRAGFGRSVKIDATNANGQLTQHALRLFRAKWHHETIRHVSITCGELVDDHIAQLDLFDVKDVNFKKQKLDRTVDGIRQKYGFKSVVKLSSKSKGATAIERTGLVGGHAGGNTYE</sequence>
<gene>
    <name evidence="7" type="ORF">FC69_GL001143</name>
</gene>
<evidence type="ECO:0000256" key="5">
    <source>
        <dbReference type="ARBA" id="ARBA00022932"/>
    </source>
</evidence>
<evidence type="ECO:0000256" key="3">
    <source>
        <dbReference type="ARBA" id="ARBA00022695"/>
    </source>
</evidence>
<evidence type="ECO:0000256" key="1">
    <source>
        <dbReference type="ARBA" id="ARBA00010945"/>
    </source>
</evidence>
<proteinExistence type="inferred from homology"/>
<dbReference type="Gene3D" id="3.40.1170.60">
    <property type="match status" value="1"/>
</dbReference>
<dbReference type="GO" id="GO:0005829">
    <property type="term" value="C:cytosol"/>
    <property type="evidence" value="ECO:0007669"/>
    <property type="project" value="TreeGrafter"/>
</dbReference>
<name>A0A0R1RUQ3_9LACO</name>
<dbReference type="InterPro" id="IPR036775">
    <property type="entry name" value="DNA_pol_Y-fam_lit_finger_sf"/>
</dbReference>
<dbReference type="EMBL" id="AZEX01000033">
    <property type="protein sequence ID" value="KRL60855.1"/>
    <property type="molecule type" value="Genomic_DNA"/>
</dbReference>
<dbReference type="RefSeq" id="WP_056950322.1">
    <property type="nucleotide sequence ID" value="NZ_AZEX01000033.1"/>
</dbReference>
<dbReference type="GO" id="GO:0006260">
    <property type="term" value="P:DNA replication"/>
    <property type="evidence" value="ECO:0007669"/>
    <property type="project" value="UniProtKB-KW"/>
</dbReference>
<reference evidence="7 8" key="1">
    <citation type="journal article" date="2015" name="Genome Announc.">
        <title>Expanding the biotechnology potential of lactobacilli through comparative genomics of 213 strains and associated genera.</title>
        <authorList>
            <person name="Sun Z."/>
            <person name="Harris H.M."/>
            <person name="McCann A."/>
            <person name="Guo C."/>
            <person name="Argimon S."/>
            <person name="Zhang W."/>
            <person name="Yang X."/>
            <person name="Jeffery I.B."/>
            <person name="Cooney J.C."/>
            <person name="Kagawa T.F."/>
            <person name="Liu W."/>
            <person name="Song Y."/>
            <person name="Salvetti E."/>
            <person name="Wrobel A."/>
            <person name="Rasinkangas P."/>
            <person name="Parkhill J."/>
            <person name="Rea M.C."/>
            <person name="O'Sullivan O."/>
            <person name="Ritari J."/>
            <person name="Douillard F.P."/>
            <person name="Paul Ross R."/>
            <person name="Yang R."/>
            <person name="Briner A.E."/>
            <person name="Felis G.E."/>
            <person name="de Vos W.M."/>
            <person name="Barrangou R."/>
            <person name="Klaenhammer T.R."/>
            <person name="Caufield P.W."/>
            <person name="Cui Y."/>
            <person name="Zhang H."/>
            <person name="O'Toole P.W."/>
        </authorList>
    </citation>
    <scope>NUCLEOTIDE SEQUENCE [LARGE SCALE GENOMIC DNA]</scope>
    <source>
        <strain evidence="7 8">DSM 14340</strain>
    </source>
</reference>
<dbReference type="Pfam" id="PF11798">
    <property type="entry name" value="IMS_HHH"/>
    <property type="match status" value="1"/>
</dbReference>
<comment type="caution">
    <text evidence="7">The sequence shown here is derived from an EMBL/GenBank/DDBJ whole genome shotgun (WGS) entry which is preliminary data.</text>
</comment>
<evidence type="ECO:0000313" key="8">
    <source>
        <dbReference type="Proteomes" id="UP000051264"/>
    </source>
</evidence>
<evidence type="ECO:0000259" key="6">
    <source>
        <dbReference type="PROSITE" id="PS50173"/>
    </source>
</evidence>
<dbReference type="GO" id="GO:0003887">
    <property type="term" value="F:DNA-directed DNA polymerase activity"/>
    <property type="evidence" value="ECO:0007669"/>
    <property type="project" value="UniProtKB-KW"/>
</dbReference>
<dbReference type="GO" id="GO:0042276">
    <property type="term" value="P:error-prone translesion synthesis"/>
    <property type="evidence" value="ECO:0007669"/>
    <property type="project" value="TreeGrafter"/>
</dbReference>
<keyword evidence="5" id="KW-0239">DNA-directed DNA polymerase</keyword>
<dbReference type="PROSITE" id="PS50173">
    <property type="entry name" value="UMUC"/>
    <property type="match status" value="1"/>
</dbReference>
<dbReference type="PATRIC" id="fig|1423747.3.peg.1167"/>
<keyword evidence="2" id="KW-0515">Mutator protein</keyword>
<evidence type="ECO:0000256" key="2">
    <source>
        <dbReference type="ARBA" id="ARBA00022457"/>
    </source>
</evidence>
<dbReference type="GO" id="GO:0009432">
    <property type="term" value="P:SOS response"/>
    <property type="evidence" value="ECO:0007669"/>
    <property type="project" value="TreeGrafter"/>
</dbReference>
<dbReference type="Gene3D" id="1.10.150.20">
    <property type="entry name" value="5' to 3' exonuclease, C-terminal subdomain"/>
    <property type="match status" value="1"/>
</dbReference>
<dbReference type="SUPFAM" id="SSF56672">
    <property type="entry name" value="DNA/RNA polymerases"/>
    <property type="match status" value="1"/>
</dbReference>
<dbReference type="CDD" id="cd01700">
    <property type="entry name" value="PolY_Pol_V_umuC"/>
    <property type="match status" value="1"/>
</dbReference>
<accession>A0A0R1RUQ3</accession>
<dbReference type="InterPro" id="IPR024728">
    <property type="entry name" value="PolY_HhH_motif"/>
</dbReference>
<keyword evidence="4" id="KW-0235">DNA replication</keyword>
<keyword evidence="3" id="KW-0548">Nucleotidyltransferase</keyword>
<comment type="similarity">
    <text evidence="1">Belongs to the DNA polymerase type-Y family.</text>
</comment>
<dbReference type="PANTHER" id="PTHR11076:SF35">
    <property type="entry name" value="DNA REPAIR PROTEIN HOMOLOG YOBH"/>
    <property type="match status" value="1"/>
</dbReference>
<dbReference type="OrthoDB" id="9808813at2"/>
<dbReference type="InterPro" id="IPR050116">
    <property type="entry name" value="DNA_polymerase-Y"/>
</dbReference>
<organism evidence="7 8">
    <name type="scientific">Latilactobacillus fuchuensis DSM 14340 = JCM 11249</name>
    <dbReference type="NCBI Taxonomy" id="1423747"/>
    <lineage>
        <taxon>Bacteria</taxon>
        <taxon>Bacillati</taxon>
        <taxon>Bacillota</taxon>
        <taxon>Bacilli</taxon>
        <taxon>Lactobacillales</taxon>
        <taxon>Lactobacillaceae</taxon>
        <taxon>Latilactobacillus</taxon>
    </lineage>
</organism>
<dbReference type="InterPro" id="IPR017961">
    <property type="entry name" value="DNA_pol_Y-fam_little_finger"/>
</dbReference>
<dbReference type="SUPFAM" id="SSF100879">
    <property type="entry name" value="Lesion bypass DNA polymerase (Y-family), little finger domain"/>
    <property type="match status" value="1"/>
</dbReference>
<dbReference type="GO" id="GO:0006281">
    <property type="term" value="P:DNA repair"/>
    <property type="evidence" value="ECO:0007669"/>
    <property type="project" value="InterPro"/>
</dbReference>
<dbReference type="eggNOG" id="COG0389">
    <property type="taxonomic scope" value="Bacteria"/>
</dbReference>
<dbReference type="InterPro" id="IPR043502">
    <property type="entry name" value="DNA/RNA_pol_sf"/>
</dbReference>
<dbReference type="InterPro" id="IPR001126">
    <property type="entry name" value="UmuC"/>
</dbReference>
<dbReference type="Gene3D" id="3.30.70.270">
    <property type="match status" value="1"/>
</dbReference>
<dbReference type="GO" id="GO:0003684">
    <property type="term" value="F:damaged DNA binding"/>
    <property type="evidence" value="ECO:0007669"/>
    <property type="project" value="InterPro"/>
</dbReference>
<keyword evidence="5" id="KW-0808">Transferase</keyword>
<dbReference type="PANTHER" id="PTHR11076">
    <property type="entry name" value="DNA REPAIR POLYMERASE UMUC / TRANSFERASE FAMILY MEMBER"/>
    <property type="match status" value="1"/>
</dbReference>
<dbReference type="Proteomes" id="UP000051264">
    <property type="component" value="Unassembled WGS sequence"/>
</dbReference>
<feature type="domain" description="UmuC" evidence="6">
    <location>
        <begin position="12"/>
        <end position="204"/>
    </location>
</feature>
<dbReference type="Pfam" id="PF11799">
    <property type="entry name" value="IMS_C"/>
    <property type="match status" value="1"/>
</dbReference>
<dbReference type="InterPro" id="IPR043128">
    <property type="entry name" value="Rev_trsase/Diguanyl_cyclase"/>
</dbReference>
<dbReference type="Pfam" id="PF00817">
    <property type="entry name" value="IMS"/>
    <property type="match status" value="1"/>
</dbReference>
<evidence type="ECO:0000256" key="4">
    <source>
        <dbReference type="ARBA" id="ARBA00022705"/>
    </source>
</evidence>
<dbReference type="AlphaFoldDB" id="A0A0R1RUQ3"/>